<feature type="domain" description="Luciferase-like" evidence="7">
    <location>
        <begin position="24"/>
        <end position="384"/>
    </location>
</feature>
<dbReference type="OrthoDB" id="6752030at2"/>
<dbReference type="InterPro" id="IPR011251">
    <property type="entry name" value="Luciferase-like_dom"/>
</dbReference>
<sequence length="433" mass="47519">MSKMHLVAYLKTGPTASFASGWRHPSATLDDLFEPARFEYMAKLLEDARFDAGFFADGLGIPDVYRNTFADYVGRGGQVSLLDPMTVLPIMARVTSRLGLGATLATTFHNPYYLARGLASLDHLSKGRVAWNVVTGSHNAEARNHGFDAMPDKNMRYERAEDVLAACAALWDCWDEDALVLDRESGVYADTSKIRYADYKGPYVSTRGPMSMPRSPQGRPVILQAGSSPRGRDFAAKWAEMVFCSPATKEACLEFREDMVKRLRAHGRAPEECVILPSLSVVVGETESIAIEKKEFLESIVDPELVLASNSALLGVDLSDVESPEAADQGAGSAGVQGSRDRMAQRMKAEGISYAQAARKPRGLIAGTPAMIADIMEDWFRSGACDGFVLPPAVFPLTYEDFGRMVVPELQKRGVFRREYAGRTLRENLRNPG</sequence>
<dbReference type="InterPro" id="IPR051260">
    <property type="entry name" value="Diverse_substr_monoxygenases"/>
</dbReference>
<dbReference type="PANTHER" id="PTHR30011">
    <property type="entry name" value="ALKANESULFONATE MONOOXYGENASE-RELATED"/>
    <property type="match status" value="1"/>
</dbReference>
<evidence type="ECO:0000313" key="9">
    <source>
        <dbReference type="Proteomes" id="UP000282957"/>
    </source>
</evidence>
<evidence type="ECO:0000256" key="5">
    <source>
        <dbReference type="ARBA" id="ARBA00033748"/>
    </source>
</evidence>
<evidence type="ECO:0000256" key="4">
    <source>
        <dbReference type="ARBA" id="ARBA00023033"/>
    </source>
</evidence>
<keyword evidence="1 6" id="KW-0285">Flavoprotein</keyword>
<keyword evidence="3" id="KW-0560">Oxidoreductase</keyword>
<dbReference type="SUPFAM" id="SSF51679">
    <property type="entry name" value="Bacterial luciferase-like"/>
    <property type="match status" value="1"/>
</dbReference>
<dbReference type="PIRSF" id="PIRSF000337">
    <property type="entry name" value="NTA_MOA"/>
    <property type="match status" value="1"/>
</dbReference>
<feature type="binding site" evidence="6">
    <location>
        <position position="157"/>
    </location>
    <ligand>
        <name>FMN</name>
        <dbReference type="ChEBI" id="CHEBI:58210"/>
    </ligand>
</feature>
<proteinExistence type="inferred from homology"/>
<dbReference type="CDD" id="cd01095">
    <property type="entry name" value="Nitrilotriacetate_monoxgenase"/>
    <property type="match status" value="1"/>
</dbReference>
<dbReference type="GO" id="GO:0004497">
    <property type="term" value="F:monooxygenase activity"/>
    <property type="evidence" value="ECO:0007669"/>
    <property type="project" value="UniProtKB-KW"/>
</dbReference>
<dbReference type="NCBIfam" id="TIGR03860">
    <property type="entry name" value="FMN_nitrolo"/>
    <property type="match status" value="1"/>
</dbReference>
<name>A0A437M1W2_9PROT</name>
<feature type="binding site" evidence="6">
    <location>
        <position position="103"/>
    </location>
    <ligand>
        <name>FMN</name>
        <dbReference type="ChEBI" id="CHEBI:58210"/>
    </ligand>
</feature>
<keyword evidence="9" id="KW-1185">Reference proteome</keyword>
<feature type="binding site" evidence="6">
    <location>
        <position position="57"/>
    </location>
    <ligand>
        <name>FMN</name>
        <dbReference type="ChEBI" id="CHEBI:58210"/>
    </ligand>
</feature>
<dbReference type="Gene3D" id="3.20.20.30">
    <property type="entry name" value="Luciferase-like domain"/>
    <property type="match status" value="1"/>
</dbReference>
<dbReference type="RefSeq" id="WP_127789447.1">
    <property type="nucleotide sequence ID" value="NZ_SACL01000009.1"/>
</dbReference>
<dbReference type="Pfam" id="PF00296">
    <property type="entry name" value="Bac_luciferase"/>
    <property type="match status" value="1"/>
</dbReference>
<evidence type="ECO:0000313" key="8">
    <source>
        <dbReference type="EMBL" id="RVT91700.1"/>
    </source>
</evidence>
<evidence type="ECO:0000256" key="2">
    <source>
        <dbReference type="ARBA" id="ARBA00022643"/>
    </source>
</evidence>
<evidence type="ECO:0000256" key="1">
    <source>
        <dbReference type="ARBA" id="ARBA00022630"/>
    </source>
</evidence>
<reference evidence="8 9" key="1">
    <citation type="submission" date="2019-01" db="EMBL/GenBank/DDBJ databases">
        <authorList>
            <person name="Chen W.-M."/>
        </authorList>
    </citation>
    <scope>NUCLEOTIDE SEQUENCE [LARGE SCALE GENOMIC DNA]</scope>
    <source>
        <strain evidence="8 9">CCP-6</strain>
    </source>
</reference>
<accession>A0A437M1W2</accession>
<dbReference type="Proteomes" id="UP000282957">
    <property type="component" value="Unassembled WGS sequence"/>
</dbReference>
<protein>
    <submittedName>
        <fullName evidence="8">LLM class flavin-dependent oxidoreductase</fullName>
    </submittedName>
</protein>
<keyword evidence="2 6" id="KW-0288">FMN</keyword>
<keyword evidence="4" id="KW-0503">Monooxygenase</keyword>
<organism evidence="8 9">
    <name type="scientific">Rhodovarius crocodyli</name>
    <dbReference type="NCBI Taxonomy" id="1979269"/>
    <lineage>
        <taxon>Bacteria</taxon>
        <taxon>Pseudomonadati</taxon>
        <taxon>Pseudomonadota</taxon>
        <taxon>Alphaproteobacteria</taxon>
        <taxon>Acetobacterales</taxon>
        <taxon>Roseomonadaceae</taxon>
        <taxon>Rhodovarius</taxon>
    </lineage>
</organism>
<dbReference type="GO" id="GO:0016705">
    <property type="term" value="F:oxidoreductase activity, acting on paired donors, with incorporation or reduction of molecular oxygen"/>
    <property type="evidence" value="ECO:0007669"/>
    <property type="project" value="InterPro"/>
</dbReference>
<feature type="binding site" evidence="6">
    <location>
        <position position="227"/>
    </location>
    <ligand>
        <name>FMN</name>
        <dbReference type="ChEBI" id="CHEBI:58210"/>
    </ligand>
</feature>
<dbReference type="InterPro" id="IPR036661">
    <property type="entry name" value="Luciferase-like_sf"/>
</dbReference>
<dbReference type="EMBL" id="SACL01000009">
    <property type="protein sequence ID" value="RVT91700.1"/>
    <property type="molecule type" value="Genomic_DNA"/>
</dbReference>
<evidence type="ECO:0000256" key="6">
    <source>
        <dbReference type="PIRSR" id="PIRSR000337-1"/>
    </source>
</evidence>
<dbReference type="InterPro" id="IPR016215">
    <property type="entry name" value="NTA_MOA"/>
</dbReference>
<evidence type="ECO:0000259" key="7">
    <source>
        <dbReference type="Pfam" id="PF00296"/>
    </source>
</evidence>
<dbReference type="AlphaFoldDB" id="A0A437M1W2"/>
<feature type="binding site" evidence="6">
    <location>
        <position position="228"/>
    </location>
    <ligand>
        <name>FMN</name>
        <dbReference type="ChEBI" id="CHEBI:58210"/>
    </ligand>
</feature>
<comment type="caution">
    <text evidence="8">The sequence shown here is derived from an EMBL/GenBank/DDBJ whole genome shotgun (WGS) entry which is preliminary data.</text>
</comment>
<gene>
    <name evidence="8" type="ORF">EOD42_20455</name>
</gene>
<evidence type="ECO:0000256" key="3">
    <source>
        <dbReference type="ARBA" id="ARBA00023002"/>
    </source>
</evidence>
<dbReference type="PANTHER" id="PTHR30011:SF16">
    <property type="entry name" value="C2H2 FINGER DOMAIN TRANSCRIPTION FACTOR (EUROFUNG)-RELATED"/>
    <property type="match status" value="1"/>
</dbReference>
<comment type="similarity">
    <text evidence="5">Belongs to the NtaA/SnaA/DszA monooxygenase family.</text>
</comment>